<evidence type="ECO:0000313" key="1">
    <source>
        <dbReference type="EMBL" id="EFA79787.1"/>
    </source>
</evidence>
<organism evidence="1 2">
    <name type="scientific">Heterostelium pallidum (strain ATCC 26659 / Pp 5 / PN500)</name>
    <name type="common">Cellular slime mold</name>
    <name type="synonym">Polysphondylium pallidum</name>
    <dbReference type="NCBI Taxonomy" id="670386"/>
    <lineage>
        <taxon>Eukaryota</taxon>
        <taxon>Amoebozoa</taxon>
        <taxon>Evosea</taxon>
        <taxon>Eumycetozoa</taxon>
        <taxon>Dictyostelia</taxon>
        <taxon>Acytosteliales</taxon>
        <taxon>Acytosteliaceae</taxon>
        <taxon>Heterostelium</taxon>
    </lineage>
</organism>
<dbReference type="InParanoid" id="D3BF73"/>
<dbReference type="RefSeq" id="XP_020431908.1">
    <property type="nucleotide sequence ID" value="XM_020577460.1"/>
</dbReference>
<dbReference type="EMBL" id="ADBJ01000031">
    <property type="protein sequence ID" value="EFA79787.1"/>
    <property type="molecule type" value="Genomic_DNA"/>
</dbReference>
<proteinExistence type="predicted"/>
<comment type="caution">
    <text evidence="1">The sequence shown here is derived from an EMBL/GenBank/DDBJ whole genome shotgun (WGS) entry which is preliminary data.</text>
</comment>
<sequence length="204" mass="23686">MLSYTDQTLKEFPYSHLLWKIASVAFAKSRKWNDAIVCISKARELMVKMEKYKQTPQSGHYVPCVLIDYTLDLLAFQQIYEKDDPLRPNSYYELSNLMLCQDNQVQATKYYYMGKESEKDIVPCFLPYKNNRPQVVVLESLGEFTGRIDCFNIDNENFILGFTLWNSMICLLAKSQAVQKQQQALINSQLNSIQGIFLFLSPTD</sequence>
<accession>D3BF73</accession>
<dbReference type="GeneID" id="31362088"/>
<dbReference type="SUPFAM" id="SSF48452">
    <property type="entry name" value="TPR-like"/>
    <property type="match status" value="1"/>
</dbReference>
<dbReference type="InterPro" id="IPR011990">
    <property type="entry name" value="TPR-like_helical_dom_sf"/>
</dbReference>
<gene>
    <name evidence="1" type="ORF">PPL_06606</name>
</gene>
<protein>
    <submittedName>
        <fullName evidence="1">Uncharacterized protein</fullName>
    </submittedName>
</protein>
<keyword evidence="2" id="KW-1185">Reference proteome</keyword>
<dbReference type="AlphaFoldDB" id="D3BF73"/>
<evidence type="ECO:0000313" key="2">
    <source>
        <dbReference type="Proteomes" id="UP000001396"/>
    </source>
</evidence>
<name>D3BF73_HETP5</name>
<dbReference type="Proteomes" id="UP000001396">
    <property type="component" value="Unassembled WGS sequence"/>
</dbReference>
<reference evidence="1 2" key="1">
    <citation type="journal article" date="2011" name="Genome Res.">
        <title>Phylogeny-wide analysis of social amoeba genomes highlights ancient origins for complex intercellular communication.</title>
        <authorList>
            <person name="Heidel A.J."/>
            <person name="Lawal H.M."/>
            <person name="Felder M."/>
            <person name="Schilde C."/>
            <person name="Helps N.R."/>
            <person name="Tunggal B."/>
            <person name="Rivero F."/>
            <person name="John U."/>
            <person name="Schleicher M."/>
            <person name="Eichinger L."/>
            <person name="Platzer M."/>
            <person name="Noegel A.A."/>
            <person name="Schaap P."/>
            <person name="Gloeckner G."/>
        </authorList>
    </citation>
    <scope>NUCLEOTIDE SEQUENCE [LARGE SCALE GENOMIC DNA]</scope>
    <source>
        <strain evidence="2">ATCC 26659 / Pp 5 / PN500</strain>
    </source>
</reference>